<keyword evidence="3" id="KW-1185">Reference proteome</keyword>
<dbReference type="Proteomes" id="UP001165160">
    <property type="component" value="Unassembled WGS sequence"/>
</dbReference>
<evidence type="ECO:0000256" key="1">
    <source>
        <dbReference type="SAM" id="MobiDB-lite"/>
    </source>
</evidence>
<dbReference type="EMBL" id="BRXX01000096">
    <property type="protein sequence ID" value="GMH89559.1"/>
    <property type="molecule type" value="Genomic_DNA"/>
</dbReference>
<feature type="compositionally biased region" description="Pro residues" evidence="1">
    <location>
        <begin position="1"/>
        <end position="15"/>
    </location>
</feature>
<feature type="compositionally biased region" description="Basic and acidic residues" evidence="1">
    <location>
        <begin position="73"/>
        <end position="88"/>
    </location>
</feature>
<accession>A0A9W7BM03</accession>
<evidence type="ECO:0000313" key="2">
    <source>
        <dbReference type="EMBL" id="GMH89559.1"/>
    </source>
</evidence>
<feature type="region of interest" description="Disordered" evidence="1">
    <location>
        <begin position="73"/>
        <end position="94"/>
    </location>
</feature>
<evidence type="ECO:0000313" key="3">
    <source>
        <dbReference type="Proteomes" id="UP001165160"/>
    </source>
</evidence>
<proteinExistence type="predicted"/>
<organism evidence="2 3">
    <name type="scientific">Triparma verrucosa</name>
    <dbReference type="NCBI Taxonomy" id="1606542"/>
    <lineage>
        <taxon>Eukaryota</taxon>
        <taxon>Sar</taxon>
        <taxon>Stramenopiles</taxon>
        <taxon>Ochrophyta</taxon>
        <taxon>Bolidophyceae</taxon>
        <taxon>Parmales</taxon>
        <taxon>Triparmaceae</taxon>
        <taxon>Triparma</taxon>
    </lineage>
</organism>
<feature type="region of interest" description="Disordered" evidence="1">
    <location>
        <begin position="1"/>
        <end position="23"/>
    </location>
</feature>
<sequence length="94" mass="10076">MSTTPPVPPSSPPPSSLKLTPTFGLPGSIPTSLADIDEAFLNSSEGELAPVSPRENYDSKSEQMAALLEMRKRLDDMENGRRKMREGGDAGSKT</sequence>
<reference evidence="3" key="1">
    <citation type="journal article" date="2023" name="Commun. Biol.">
        <title>Genome analysis of Parmales, the sister group of diatoms, reveals the evolutionary specialization of diatoms from phago-mixotrophs to photoautotrophs.</title>
        <authorList>
            <person name="Ban H."/>
            <person name="Sato S."/>
            <person name="Yoshikawa S."/>
            <person name="Yamada K."/>
            <person name="Nakamura Y."/>
            <person name="Ichinomiya M."/>
            <person name="Sato N."/>
            <person name="Blanc-Mathieu R."/>
            <person name="Endo H."/>
            <person name="Kuwata A."/>
            <person name="Ogata H."/>
        </authorList>
    </citation>
    <scope>NUCLEOTIDE SEQUENCE [LARGE SCALE GENOMIC DNA]</scope>
    <source>
        <strain evidence="3">NIES 3699</strain>
    </source>
</reference>
<name>A0A9W7BM03_9STRA</name>
<protein>
    <submittedName>
        <fullName evidence="2">Uncharacterized protein</fullName>
    </submittedName>
</protein>
<comment type="caution">
    <text evidence="2">The sequence shown here is derived from an EMBL/GenBank/DDBJ whole genome shotgun (WGS) entry which is preliminary data.</text>
</comment>
<gene>
    <name evidence="2" type="ORF">TrVE_jg6210</name>
</gene>
<dbReference type="AlphaFoldDB" id="A0A9W7BM03"/>